<dbReference type="EMBL" id="VSSQ01000127">
    <property type="protein sequence ID" value="MPL79455.1"/>
    <property type="molecule type" value="Genomic_DNA"/>
</dbReference>
<dbReference type="InterPro" id="IPR003786">
    <property type="entry name" value="FdhD"/>
</dbReference>
<organism evidence="3">
    <name type="scientific">bioreactor metagenome</name>
    <dbReference type="NCBI Taxonomy" id="1076179"/>
    <lineage>
        <taxon>unclassified sequences</taxon>
        <taxon>metagenomes</taxon>
        <taxon>ecological metagenomes</taxon>
    </lineage>
</organism>
<keyword evidence="2" id="KW-0501">Molybdenum cofactor biosynthesis</keyword>
<dbReference type="AlphaFoldDB" id="A0A644UKM8"/>
<accession>A0A644UKM8</accession>
<dbReference type="Gene3D" id="3.40.140.10">
    <property type="entry name" value="Cytidine Deaminase, domain 2"/>
    <property type="match status" value="1"/>
</dbReference>
<keyword evidence="1" id="KW-0963">Cytoplasm</keyword>
<sequence>MTAFHHGLLNEQPVSLTVNGRGLVTVMMLNEMAAEFAAGYLTTEGIVPYADIESVMLTETGVSVLTKNPFKVLLPKKSVLSGCGGTASYLDPEKMPVLECCIPVPKDILTHAFSGGVIKAGGFGVKAFAEGKLAASTEDIGQFTALDKAVGRLLAEGIPPESTAVLVSGKVTADLVRKCLHAKISVLASKLPPTYLAAEVAKNGKLTLVY</sequence>
<comment type="caution">
    <text evidence="3">The sequence shown here is derived from an EMBL/GenBank/DDBJ whole genome shotgun (WGS) entry which is preliminary data.</text>
</comment>
<dbReference type="GO" id="GO:0016783">
    <property type="term" value="F:sulfurtransferase activity"/>
    <property type="evidence" value="ECO:0007669"/>
    <property type="project" value="InterPro"/>
</dbReference>
<protein>
    <submittedName>
        <fullName evidence="3">Sulfur carrier protein FdhD</fullName>
    </submittedName>
</protein>
<proteinExistence type="predicted"/>
<evidence type="ECO:0000313" key="3">
    <source>
        <dbReference type="EMBL" id="MPL79455.1"/>
    </source>
</evidence>
<dbReference type="GO" id="GO:0006777">
    <property type="term" value="P:Mo-molybdopterin cofactor biosynthetic process"/>
    <property type="evidence" value="ECO:0007669"/>
    <property type="project" value="UniProtKB-KW"/>
</dbReference>
<dbReference type="InterPro" id="IPR016193">
    <property type="entry name" value="Cytidine_deaminase-like"/>
</dbReference>
<evidence type="ECO:0000256" key="2">
    <source>
        <dbReference type="ARBA" id="ARBA00023150"/>
    </source>
</evidence>
<name>A0A644UKM8_9ZZZZ</name>
<dbReference type="Gene3D" id="3.10.20.10">
    <property type="match status" value="1"/>
</dbReference>
<dbReference type="Pfam" id="PF02634">
    <property type="entry name" value="FdhD-NarQ"/>
    <property type="match status" value="1"/>
</dbReference>
<evidence type="ECO:0000256" key="1">
    <source>
        <dbReference type="ARBA" id="ARBA00022490"/>
    </source>
</evidence>
<dbReference type="PANTHER" id="PTHR30592:SF1">
    <property type="entry name" value="SULFUR CARRIER PROTEIN FDHD"/>
    <property type="match status" value="1"/>
</dbReference>
<reference evidence="3" key="1">
    <citation type="submission" date="2019-08" db="EMBL/GenBank/DDBJ databases">
        <authorList>
            <person name="Kucharzyk K."/>
            <person name="Murdoch R.W."/>
            <person name="Higgins S."/>
            <person name="Loffler F."/>
        </authorList>
    </citation>
    <scope>NUCLEOTIDE SEQUENCE</scope>
</reference>
<dbReference type="SUPFAM" id="SSF53927">
    <property type="entry name" value="Cytidine deaminase-like"/>
    <property type="match status" value="1"/>
</dbReference>
<dbReference type="PANTHER" id="PTHR30592">
    <property type="entry name" value="FORMATE DEHYDROGENASE"/>
    <property type="match status" value="1"/>
</dbReference>
<gene>
    <name evidence="3" type="primary">fdhD_6</name>
    <name evidence="3" type="ORF">SDC9_25333</name>
</gene>